<accession>A0A1I1AHN3</accession>
<dbReference type="AlphaFoldDB" id="A0A1I1AHN3"/>
<name>A0A1I1AHN3_9BACT</name>
<evidence type="ECO:0000256" key="5">
    <source>
        <dbReference type="ARBA" id="ARBA00022826"/>
    </source>
</evidence>
<proteinExistence type="predicted"/>
<reference evidence="14 15" key="1">
    <citation type="submission" date="2016-10" db="EMBL/GenBank/DDBJ databases">
        <authorList>
            <person name="de Groot N.N."/>
        </authorList>
    </citation>
    <scope>NUCLEOTIDE SEQUENCE [LARGE SCALE GENOMIC DNA]</scope>
    <source>
        <strain evidence="14 15">DSM 23399</strain>
    </source>
</reference>
<feature type="transmembrane region" description="Helical" evidence="12">
    <location>
        <begin position="148"/>
        <end position="169"/>
    </location>
</feature>
<evidence type="ECO:0000256" key="3">
    <source>
        <dbReference type="ARBA" id="ARBA00022538"/>
    </source>
</evidence>
<dbReference type="GO" id="GO:0001508">
    <property type="term" value="P:action potential"/>
    <property type="evidence" value="ECO:0007669"/>
    <property type="project" value="TreeGrafter"/>
</dbReference>
<dbReference type="GO" id="GO:0005249">
    <property type="term" value="F:voltage-gated potassium channel activity"/>
    <property type="evidence" value="ECO:0007669"/>
    <property type="project" value="InterPro"/>
</dbReference>
<dbReference type="GO" id="GO:0008076">
    <property type="term" value="C:voltage-gated potassium channel complex"/>
    <property type="evidence" value="ECO:0007669"/>
    <property type="project" value="InterPro"/>
</dbReference>
<keyword evidence="5" id="KW-0631">Potassium channel</keyword>
<evidence type="ECO:0000256" key="9">
    <source>
        <dbReference type="ARBA" id="ARBA00023065"/>
    </source>
</evidence>
<evidence type="ECO:0000256" key="11">
    <source>
        <dbReference type="ARBA" id="ARBA00023303"/>
    </source>
</evidence>
<keyword evidence="4 12" id="KW-0812">Transmembrane</keyword>
<sequence>MTKPNFFNVLILFLSVYILGALLIGVIVDLPPETQKLLQIFDFAICIVFFLDFCVQFYHAESKLKFMRWGWVDLVASIPMIDIFRIGRLLRFVRILRVVKAFKSLKDFLDSYFENKAQGTLNSAIIVAVLMIIFCSITILQVERLPESNITTAGDALWWAFVTITTVGYGDHYPITLEGRLIAAVLMTTGVGLFGTFTAFVASWFVKG</sequence>
<dbReference type="Proteomes" id="UP000198790">
    <property type="component" value="Unassembled WGS sequence"/>
</dbReference>
<keyword evidence="11 14" id="KW-0407">Ion channel</keyword>
<protein>
    <submittedName>
        <fullName evidence="14">Voltage-gated potassium channel</fullName>
    </submittedName>
</protein>
<keyword evidence="3" id="KW-0633">Potassium transport</keyword>
<keyword evidence="7" id="KW-0630">Potassium</keyword>
<keyword evidence="15" id="KW-1185">Reference proteome</keyword>
<dbReference type="InterPro" id="IPR027359">
    <property type="entry name" value="Volt_channel_dom_sf"/>
</dbReference>
<evidence type="ECO:0000256" key="2">
    <source>
        <dbReference type="ARBA" id="ARBA00022448"/>
    </source>
</evidence>
<dbReference type="PANTHER" id="PTHR11537">
    <property type="entry name" value="VOLTAGE-GATED POTASSIUM CHANNEL"/>
    <property type="match status" value="1"/>
</dbReference>
<dbReference type="PRINTS" id="PR00169">
    <property type="entry name" value="KCHANNEL"/>
</dbReference>
<dbReference type="InterPro" id="IPR028325">
    <property type="entry name" value="VG_K_chnl"/>
</dbReference>
<dbReference type="STRING" id="237018.SAMN04489723_108142"/>
<feature type="transmembrane region" description="Helical" evidence="12">
    <location>
        <begin position="40"/>
        <end position="60"/>
    </location>
</feature>
<keyword evidence="10 12" id="KW-0472">Membrane</keyword>
<dbReference type="OrthoDB" id="9799090at2"/>
<feature type="transmembrane region" description="Helical" evidence="12">
    <location>
        <begin position="181"/>
        <end position="206"/>
    </location>
</feature>
<dbReference type="Pfam" id="PF00520">
    <property type="entry name" value="Ion_trans"/>
    <property type="match status" value="1"/>
</dbReference>
<dbReference type="Gene3D" id="1.20.120.350">
    <property type="entry name" value="Voltage-gated potassium channels. Chain C"/>
    <property type="match status" value="1"/>
</dbReference>
<keyword evidence="8 12" id="KW-1133">Transmembrane helix</keyword>
<dbReference type="InterPro" id="IPR005821">
    <property type="entry name" value="Ion_trans_dom"/>
</dbReference>
<evidence type="ECO:0000256" key="7">
    <source>
        <dbReference type="ARBA" id="ARBA00022958"/>
    </source>
</evidence>
<keyword evidence="6" id="KW-0851">Voltage-gated channel</keyword>
<feature type="domain" description="Ion transport" evidence="13">
    <location>
        <begin position="6"/>
        <end position="205"/>
    </location>
</feature>
<organism evidence="14 15">
    <name type="scientific">Algoriphagus aquimarinus</name>
    <dbReference type="NCBI Taxonomy" id="237018"/>
    <lineage>
        <taxon>Bacteria</taxon>
        <taxon>Pseudomonadati</taxon>
        <taxon>Bacteroidota</taxon>
        <taxon>Cytophagia</taxon>
        <taxon>Cytophagales</taxon>
        <taxon>Cyclobacteriaceae</taxon>
        <taxon>Algoriphagus</taxon>
    </lineage>
</organism>
<evidence type="ECO:0000313" key="14">
    <source>
        <dbReference type="EMBL" id="SFB37531.1"/>
    </source>
</evidence>
<dbReference type="Gene3D" id="1.20.5.110">
    <property type="match status" value="1"/>
</dbReference>
<keyword evidence="9" id="KW-0406">Ion transport</keyword>
<dbReference type="Gene3D" id="1.10.287.70">
    <property type="match status" value="1"/>
</dbReference>
<evidence type="ECO:0000256" key="1">
    <source>
        <dbReference type="ARBA" id="ARBA00004141"/>
    </source>
</evidence>
<dbReference type="RefSeq" id="WP_092897811.1">
    <property type="nucleotide sequence ID" value="NZ_CAXBKE010000005.1"/>
</dbReference>
<evidence type="ECO:0000256" key="10">
    <source>
        <dbReference type="ARBA" id="ARBA00023136"/>
    </source>
</evidence>
<gene>
    <name evidence="14" type="ORF">SAMN04489723_108142</name>
</gene>
<evidence type="ECO:0000313" key="15">
    <source>
        <dbReference type="Proteomes" id="UP000198790"/>
    </source>
</evidence>
<dbReference type="PANTHER" id="PTHR11537:SF254">
    <property type="entry name" value="POTASSIUM VOLTAGE-GATED CHANNEL PROTEIN SHAB"/>
    <property type="match status" value="1"/>
</dbReference>
<dbReference type="EMBL" id="FOKK01000008">
    <property type="protein sequence ID" value="SFB37531.1"/>
    <property type="molecule type" value="Genomic_DNA"/>
</dbReference>
<evidence type="ECO:0000256" key="4">
    <source>
        <dbReference type="ARBA" id="ARBA00022692"/>
    </source>
</evidence>
<evidence type="ECO:0000256" key="6">
    <source>
        <dbReference type="ARBA" id="ARBA00022882"/>
    </source>
</evidence>
<comment type="subcellular location">
    <subcellularLocation>
        <location evidence="1">Membrane</location>
        <topology evidence="1">Multi-pass membrane protein</topology>
    </subcellularLocation>
</comment>
<dbReference type="SUPFAM" id="SSF81324">
    <property type="entry name" value="Voltage-gated potassium channels"/>
    <property type="match status" value="1"/>
</dbReference>
<keyword evidence="2" id="KW-0813">Transport</keyword>
<feature type="transmembrane region" description="Helical" evidence="12">
    <location>
        <begin position="121"/>
        <end position="142"/>
    </location>
</feature>
<evidence type="ECO:0000256" key="12">
    <source>
        <dbReference type="SAM" id="Phobius"/>
    </source>
</evidence>
<evidence type="ECO:0000259" key="13">
    <source>
        <dbReference type="Pfam" id="PF00520"/>
    </source>
</evidence>
<feature type="transmembrane region" description="Helical" evidence="12">
    <location>
        <begin position="6"/>
        <end position="28"/>
    </location>
</feature>
<evidence type="ECO:0000256" key="8">
    <source>
        <dbReference type="ARBA" id="ARBA00022989"/>
    </source>
</evidence>